<proteinExistence type="predicted"/>
<accession>A0A099D9I1</accession>
<reference evidence="2 3" key="1">
    <citation type="journal article" date="2014" name="PLoS ONE">
        <title>Identification and Characterization of a New Erythromycin Biosynthetic Gene Cluster in Actinopolyspora erythraea YIM90600, a Novel Erythronolide-Producing Halophilic Actinomycete Isolated from Salt Field.</title>
        <authorList>
            <person name="Chen D."/>
            <person name="Feng J."/>
            <person name="Huang L."/>
            <person name="Zhang Q."/>
            <person name="Wu J."/>
            <person name="Zhu X."/>
            <person name="Duan Y."/>
            <person name="Xu Z."/>
        </authorList>
    </citation>
    <scope>NUCLEOTIDE SEQUENCE [LARGE SCALE GENOMIC DNA]</scope>
    <source>
        <strain evidence="2 3">YIM90600</strain>
    </source>
</reference>
<reference evidence="1 4" key="2">
    <citation type="submission" date="2017-08" db="EMBL/GenBank/DDBJ databases">
        <title>The complete genome sequence of moderately halophilic actinomycete Actinopolyspora erythraea YIM 90600, the producer of novel erythromycin, novel actinopolysporins A-C and tubercidin.</title>
        <authorList>
            <person name="Yin M."/>
            <person name="Tang S."/>
        </authorList>
    </citation>
    <scope>NUCLEOTIDE SEQUENCE [LARGE SCALE GENOMIC DNA]</scope>
    <source>
        <strain evidence="1 4">YIM 90600</strain>
    </source>
</reference>
<dbReference type="EMBL" id="JPMV01000009">
    <property type="protein sequence ID" value="KGI82739.1"/>
    <property type="molecule type" value="Genomic_DNA"/>
</dbReference>
<evidence type="ECO:0000313" key="3">
    <source>
        <dbReference type="Proteomes" id="UP000029737"/>
    </source>
</evidence>
<sequence>MSEPIRPPQTAALDDPVDAIGVIAGDHRVERAIAARTLRAVAGWLRQRANVITQGQWSI</sequence>
<dbReference type="RefSeq" id="WP_043569763.1">
    <property type="nucleotide sequence ID" value="NZ_CP022752.1"/>
</dbReference>
<name>A0A099D9I1_9ACTN</name>
<keyword evidence="3" id="KW-1185">Reference proteome</keyword>
<dbReference type="AlphaFoldDB" id="A0A099D9I1"/>
<dbReference type="EMBL" id="CP022752">
    <property type="protein sequence ID" value="ASU80584.1"/>
    <property type="molecule type" value="Genomic_DNA"/>
</dbReference>
<gene>
    <name evidence="1" type="ORF">CDG81_22520</name>
    <name evidence="2" type="ORF">IL38_02320</name>
</gene>
<dbReference type="Proteomes" id="UP000215043">
    <property type="component" value="Chromosome"/>
</dbReference>
<organism evidence="1 4">
    <name type="scientific">Actinopolyspora erythraea</name>
    <dbReference type="NCBI Taxonomy" id="414996"/>
    <lineage>
        <taxon>Bacteria</taxon>
        <taxon>Bacillati</taxon>
        <taxon>Actinomycetota</taxon>
        <taxon>Actinomycetes</taxon>
        <taxon>Actinopolysporales</taxon>
        <taxon>Actinopolysporaceae</taxon>
        <taxon>Actinopolyspora</taxon>
    </lineage>
</organism>
<dbReference type="KEGG" id="aey:CDG81_22520"/>
<dbReference type="HOGENOM" id="CLU_2949744_0_0_11"/>
<evidence type="ECO:0000313" key="4">
    <source>
        <dbReference type="Proteomes" id="UP000215043"/>
    </source>
</evidence>
<protein>
    <submittedName>
        <fullName evidence="1">Uncharacterized protein</fullName>
    </submittedName>
</protein>
<dbReference type="Proteomes" id="UP000029737">
    <property type="component" value="Unassembled WGS sequence"/>
</dbReference>
<evidence type="ECO:0000313" key="1">
    <source>
        <dbReference type="EMBL" id="ASU80584.1"/>
    </source>
</evidence>
<evidence type="ECO:0000313" key="2">
    <source>
        <dbReference type="EMBL" id="KGI82739.1"/>
    </source>
</evidence>